<comment type="caution">
    <text evidence="1">The sequence shown here is derived from an EMBL/GenBank/DDBJ whole genome shotgun (WGS) entry which is preliminary data.</text>
</comment>
<keyword evidence="2" id="KW-1185">Reference proteome</keyword>
<dbReference type="RefSeq" id="WP_059066657.1">
    <property type="nucleotide sequence ID" value="NZ_JAOQJX010000005.1"/>
</dbReference>
<dbReference type="Pfam" id="PF08282">
    <property type="entry name" value="Hydrolase_3"/>
    <property type="match status" value="1"/>
</dbReference>
<reference evidence="1 2" key="1">
    <citation type="journal article" date="2021" name="ISME Commun">
        <title>Automated analysis of genomic sequences facilitates high-throughput and comprehensive description of bacteria.</title>
        <authorList>
            <person name="Hitch T.C.A."/>
        </authorList>
    </citation>
    <scope>NUCLEOTIDE SEQUENCE [LARGE SCALE GENOMIC DNA]</scope>
    <source>
        <strain evidence="1 2">H2_18</strain>
    </source>
</reference>
<evidence type="ECO:0000313" key="2">
    <source>
        <dbReference type="Proteomes" id="UP001652394"/>
    </source>
</evidence>
<dbReference type="EMBL" id="JAOQJX010000005">
    <property type="protein sequence ID" value="MCU6747012.1"/>
    <property type="molecule type" value="Genomic_DNA"/>
</dbReference>
<dbReference type="Gene3D" id="3.30.1240.10">
    <property type="match status" value="1"/>
</dbReference>
<dbReference type="SUPFAM" id="SSF56784">
    <property type="entry name" value="HAD-like"/>
    <property type="match status" value="1"/>
</dbReference>
<dbReference type="Proteomes" id="UP001652394">
    <property type="component" value="Unassembled WGS sequence"/>
</dbReference>
<dbReference type="Gene3D" id="3.40.50.1000">
    <property type="entry name" value="HAD superfamily/HAD-like"/>
    <property type="match status" value="1"/>
</dbReference>
<name>A0ABT2TAW0_9FIRM</name>
<sequence>MIKVIASDLDGTLLNEEHKIAERTIRAVKRAQEEGILFVAATGRGYEEAKLALEPAGIRCSQIVTSGSEVRDAAGNIIRTISMEKEAAGKILEISEKAGIAAYVFTDELDGVIGTPEEVEDFLVAQVQTFHLNGTKEEILKDPLFQEYKKNTNVLSDKEAILNSECIIYKIFLFSTNLEIIRKIKKEVEKIPGIASAASSLDNVEITSIKAQKGPVLKWYVESLGYSMDEVMVMGDSLNDYSMLSMEFGACVAMENAADILKKTAAYRAPSNEEDGAAIAIEKLLEGKLEELRVKG</sequence>
<dbReference type="PANTHER" id="PTHR10000:SF55">
    <property type="entry name" value="5-AMINO-6-(5-PHOSPHO-D-RIBITYLAMINO)URACIL PHOSPHATASE YCSE"/>
    <property type="match status" value="1"/>
</dbReference>
<dbReference type="NCBIfam" id="TIGR01484">
    <property type="entry name" value="HAD-SF-IIB"/>
    <property type="match status" value="1"/>
</dbReference>
<dbReference type="GO" id="GO:0016787">
    <property type="term" value="F:hydrolase activity"/>
    <property type="evidence" value="ECO:0007669"/>
    <property type="project" value="UniProtKB-KW"/>
</dbReference>
<dbReference type="InterPro" id="IPR000150">
    <property type="entry name" value="Cof"/>
</dbReference>
<organism evidence="1 2">
    <name type="scientific">Faecalicatena acetigenes</name>
    <dbReference type="NCBI Taxonomy" id="2981790"/>
    <lineage>
        <taxon>Bacteria</taxon>
        <taxon>Bacillati</taxon>
        <taxon>Bacillota</taxon>
        <taxon>Clostridia</taxon>
        <taxon>Lachnospirales</taxon>
        <taxon>Lachnospiraceae</taxon>
        <taxon>Faecalicatena</taxon>
    </lineage>
</organism>
<proteinExistence type="predicted"/>
<protein>
    <submittedName>
        <fullName evidence="1">Cof-type HAD-IIB family hydrolase</fullName>
    </submittedName>
</protein>
<dbReference type="InterPro" id="IPR023214">
    <property type="entry name" value="HAD_sf"/>
</dbReference>
<dbReference type="NCBIfam" id="TIGR00099">
    <property type="entry name" value="Cof-subfamily"/>
    <property type="match status" value="1"/>
</dbReference>
<dbReference type="SFLD" id="SFLDS00003">
    <property type="entry name" value="Haloacid_Dehalogenase"/>
    <property type="match status" value="1"/>
</dbReference>
<dbReference type="InterPro" id="IPR036412">
    <property type="entry name" value="HAD-like_sf"/>
</dbReference>
<dbReference type="PROSITE" id="PS01228">
    <property type="entry name" value="COF_1"/>
    <property type="match status" value="1"/>
</dbReference>
<dbReference type="SFLD" id="SFLDG01140">
    <property type="entry name" value="C2.B:_Phosphomannomutase_and_P"/>
    <property type="match status" value="1"/>
</dbReference>
<dbReference type="PANTHER" id="PTHR10000">
    <property type="entry name" value="PHOSPHOSERINE PHOSPHATASE"/>
    <property type="match status" value="1"/>
</dbReference>
<accession>A0ABT2TAW0</accession>
<dbReference type="InterPro" id="IPR006379">
    <property type="entry name" value="HAD-SF_hydro_IIB"/>
</dbReference>
<gene>
    <name evidence="1" type="ORF">OCV51_04990</name>
</gene>
<evidence type="ECO:0000313" key="1">
    <source>
        <dbReference type="EMBL" id="MCU6747012.1"/>
    </source>
</evidence>
<keyword evidence="1" id="KW-0378">Hydrolase</keyword>